<evidence type="ECO:0000259" key="3">
    <source>
        <dbReference type="Pfam" id="PF01609"/>
    </source>
</evidence>
<dbReference type="InterPro" id="IPR047647">
    <property type="entry name" value="ISAs1_transpos"/>
</dbReference>
<dbReference type="InterPro" id="IPR051698">
    <property type="entry name" value="Transposase_11-like"/>
</dbReference>
<feature type="region of interest" description="Disordered" evidence="1">
    <location>
        <begin position="388"/>
        <end position="410"/>
    </location>
</feature>
<dbReference type="InterPro" id="IPR002559">
    <property type="entry name" value="Transposase_11"/>
</dbReference>
<keyword evidence="2" id="KW-0472">Membrane</keyword>
<evidence type="ECO:0000256" key="2">
    <source>
        <dbReference type="SAM" id="Phobius"/>
    </source>
</evidence>
<dbReference type="RefSeq" id="WP_214160862.1">
    <property type="nucleotide sequence ID" value="NZ_JAHBAY010000040.1"/>
</dbReference>
<keyword evidence="2" id="KW-1133">Transmembrane helix</keyword>
<reference evidence="5 6" key="1">
    <citation type="submission" date="2021-05" db="EMBL/GenBank/DDBJ databases">
        <title>Kineosporia and Streptomyces sp. nov. two new marine actinobacteria isolated from Coral.</title>
        <authorList>
            <person name="Buangrab K."/>
            <person name="Sutthacheep M."/>
            <person name="Yeemin T."/>
            <person name="Harunari E."/>
            <person name="Igarashi Y."/>
            <person name="Kanchanasin P."/>
            <person name="Tanasupawat S."/>
            <person name="Phongsopitanun W."/>
        </authorList>
    </citation>
    <scope>NUCLEOTIDE SEQUENCE [LARGE SCALE GENOMIC DNA]</scope>
    <source>
        <strain evidence="5 6">J2-2</strain>
    </source>
</reference>
<sequence length="410" mass="44538">MISDEFTDLKITESDHRGLRERLEEVPDPRDPRGVRYPLASLLTIAVCAVIAGAVTFAAVGDWIEDLGEEYLADIGLTGARPVNTTLWRVLTRVDSVALSSVLATWLLSRKGLSGNMPAESAAGSIEPGTSGPAVIARRVIAVDGKAIRGTVRADGRYVHLLAAYDVATGVTLAQIPVGDKGGETGHFTVLMDQVEAVLGGRESLEGAVVVADALHAQTTHAHDLAARGAVLFVRVKANQETLHNQLKRLPWKDIPVGHRTRDAVHGRRETRTLKALTLQEPLALAFPHAVQAVRITRTRIIKGKTTRDTAYLIISLPHEHAGAATLNLWARQEWHIENRLHWVKDMTLREDEHRATTGQGPAVFAVLRNTAIGFHRLEDQTNIARATRGASRQTGPLIRAVTSNGTTTQ</sequence>
<dbReference type="Pfam" id="PF13808">
    <property type="entry name" value="DDE_Tnp_1_assoc"/>
    <property type="match status" value="1"/>
</dbReference>
<gene>
    <name evidence="5" type="ORF">KIH74_35610</name>
</gene>
<name>A0ABS5TU53_9ACTN</name>
<comment type="caution">
    <text evidence="5">The sequence shown here is derived from an EMBL/GenBank/DDBJ whole genome shotgun (WGS) entry which is preliminary data.</text>
</comment>
<dbReference type="Proteomes" id="UP001197247">
    <property type="component" value="Unassembled WGS sequence"/>
</dbReference>
<evidence type="ECO:0000256" key="1">
    <source>
        <dbReference type="SAM" id="MobiDB-lite"/>
    </source>
</evidence>
<evidence type="ECO:0000259" key="4">
    <source>
        <dbReference type="Pfam" id="PF13808"/>
    </source>
</evidence>
<accession>A0ABS5TU53</accession>
<dbReference type="PANTHER" id="PTHR30298:SF0">
    <property type="entry name" value="PROTEIN YBFL-RELATED"/>
    <property type="match status" value="1"/>
</dbReference>
<keyword evidence="2" id="KW-0812">Transmembrane</keyword>
<organism evidence="5 6">
    <name type="scientific">Kineosporia corallincola</name>
    <dbReference type="NCBI Taxonomy" id="2835133"/>
    <lineage>
        <taxon>Bacteria</taxon>
        <taxon>Bacillati</taxon>
        <taxon>Actinomycetota</taxon>
        <taxon>Actinomycetes</taxon>
        <taxon>Kineosporiales</taxon>
        <taxon>Kineosporiaceae</taxon>
        <taxon>Kineosporia</taxon>
    </lineage>
</organism>
<dbReference type="EMBL" id="JAHBAY010000040">
    <property type="protein sequence ID" value="MBT0774322.1"/>
    <property type="molecule type" value="Genomic_DNA"/>
</dbReference>
<feature type="domain" description="H repeat-associated protein N-terminal" evidence="4">
    <location>
        <begin position="21"/>
        <end position="107"/>
    </location>
</feature>
<proteinExistence type="predicted"/>
<evidence type="ECO:0000313" key="5">
    <source>
        <dbReference type="EMBL" id="MBT0774322.1"/>
    </source>
</evidence>
<dbReference type="NCBIfam" id="NF033564">
    <property type="entry name" value="transpos_ISAs1"/>
    <property type="match status" value="1"/>
</dbReference>
<feature type="transmembrane region" description="Helical" evidence="2">
    <location>
        <begin position="39"/>
        <end position="60"/>
    </location>
</feature>
<keyword evidence="6" id="KW-1185">Reference proteome</keyword>
<feature type="domain" description="Transposase IS4-like" evidence="3">
    <location>
        <begin position="138"/>
        <end position="372"/>
    </location>
</feature>
<protein>
    <submittedName>
        <fullName evidence="5">ISAs1 family transposase</fullName>
    </submittedName>
</protein>
<dbReference type="Pfam" id="PF01609">
    <property type="entry name" value="DDE_Tnp_1"/>
    <property type="match status" value="1"/>
</dbReference>
<evidence type="ECO:0000313" key="6">
    <source>
        <dbReference type="Proteomes" id="UP001197247"/>
    </source>
</evidence>
<dbReference type="PANTHER" id="PTHR30298">
    <property type="entry name" value="H REPEAT-ASSOCIATED PREDICTED TRANSPOSASE"/>
    <property type="match status" value="1"/>
</dbReference>
<dbReference type="InterPro" id="IPR032806">
    <property type="entry name" value="YbfD_N"/>
</dbReference>